<accession>A0ABS4KIR7</accession>
<protein>
    <submittedName>
        <fullName evidence="1">Uncharacterized protein</fullName>
    </submittedName>
</protein>
<sequence>MILKYYIGKMNEGYYAIENLFMDALRDFSFIDIIDYDGENINLIFNDFQKNFAKENELVISEKVKSTIKTLSLCA</sequence>
<comment type="caution">
    <text evidence="1">The sequence shown here is derived from an EMBL/GenBank/DDBJ whole genome shotgun (WGS) entry which is preliminary data.</text>
</comment>
<dbReference type="EMBL" id="JAGGLI010000014">
    <property type="protein sequence ID" value="MBP2027667.1"/>
    <property type="molecule type" value="Genomic_DNA"/>
</dbReference>
<organism evidence="1 2">
    <name type="scientific">Acetoanaerobium pronyense</name>
    <dbReference type="NCBI Taxonomy" id="1482736"/>
    <lineage>
        <taxon>Bacteria</taxon>
        <taxon>Bacillati</taxon>
        <taxon>Bacillota</taxon>
        <taxon>Clostridia</taxon>
        <taxon>Peptostreptococcales</taxon>
        <taxon>Filifactoraceae</taxon>
        <taxon>Acetoanaerobium</taxon>
    </lineage>
</organism>
<evidence type="ECO:0000313" key="1">
    <source>
        <dbReference type="EMBL" id="MBP2027667.1"/>
    </source>
</evidence>
<reference evidence="1 2" key="1">
    <citation type="submission" date="2021-03" db="EMBL/GenBank/DDBJ databases">
        <title>Genomic Encyclopedia of Type Strains, Phase IV (KMG-IV): sequencing the most valuable type-strain genomes for metagenomic binning, comparative biology and taxonomic classification.</title>
        <authorList>
            <person name="Goeker M."/>
        </authorList>
    </citation>
    <scope>NUCLEOTIDE SEQUENCE [LARGE SCALE GENOMIC DNA]</scope>
    <source>
        <strain evidence="1 2">DSM 27512</strain>
    </source>
</reference>
<proteinExistence type="predicted"/>
<dbReference type="Proteomes" id="UP001314903">
    <property type="component" value="Unassembled WGS sequence"/>
</dbReference>
<name>A0ABS4KIR7_9FIRM</name>
<keyword evidence="2" id="KW-1185">Reference proteome</keyword>
<evidence type="ECO:0000313" key="2">
    <source>
        <dbReference type="Proteomes" id="UP001314903"/>
    </source>
</evidence>
<dbReference type="RefSeq" id="WP_209660731.1">
    <property type="nucleotide sequence ID" value="NZ_JAGGLI010000014.1"/>
</dbReference>
<gene>
    <name evidence="1" type="ORF">J2Z35_001464</name>
</gene>